<sequence length="151" mass="16397">MTKRLDYASISPEGMKAMAGVHSYVGHCGLPKALIELVYLRASQINGCAYCVDLHTRALLKEGLTIEKLMLVSVWREAGALFDEREQAALAWSESVTRIAETGAPDADFVALSEHFTQKEVVDLTLAISLMNAYNRIAIGFRAPPAAAKSA</sequence>
<keyword evidence="3" id="KW-1185">Reference proteome</keyword>
<evidence type="ECO:0000259" key="1">
    <source>
        <dbReference type="Pfam" id="PF02627"/>
    </source>
</evidence>
<organism evidence="2 3">
    <name type="scientific">Methylosinus trichosporium (strain ATCC 35070 / NCIMB 11131 / UNIQEM 75 / OB3b)</name>
    <dbReference type="NCBI Taxonomy" id="595536"/>
    <lineage>
        <taxon>Bacteria</taxon>
        <taxon>Pseudomonadati</taxon>
        <taxon>Pseudomonadota</taxon>
        <taxon>Alphaproteobacteria</taxon>
        <taxon>Hyphomicrobiales</taxon>
        <taxon>Methylocystaceae</taxon>
        <taxon>Methylosinus</taxon>
    </lineage>
</organism>
<dbReference type="KEGG" id="mtw:CQW49_07645"/>
<dbReference type="Proteomes" id="UP000230709">
    <property type="component" value="Chromosome"/>
</dbReference>
<dbReference type="GO" id="GO:0051920">
    <property type="term" value="F:peroxiredoxin activity"/>
    <property type="evidence" value="ECO:0007669"/>
    <property type="project" value="InterPro"/>
</dbReference>
<reference evidence="3" key="1">
    <citation type="submission" date="2017-10" db="EMBL/GenBank/DDBJ databases">
        <title>Completed PacBio SMRT sequence of Methylosinus trichosporium OB3b reveals presence of a third large plasmid.</title>
        <authorList>
            <person name="Charles T.C."/>
            <person name="Lynch M.D.J."/>
            <person name="Heil J.R."/>
            <person name="Cheng J."/>
        </authorList>
    </citation>
    <scope>NUCLEOTIDE SEQUENCE [LARGE SCALE GENOMIC DNA]</scope>
    <source>
        <strain evidence="3">OB3b</strain>
    </source>
</reference>
<dbReference type="AlphaFoldDB" id="A0A2D2D5J3"/>
<protein>
    <submittedName>
        <fullName evidence="2">Carboxymuconolactone decarboxylase family protein</fullName>
    </submittedName>
</protein>
<feature type="domain" description="Carboxymuconolactone decarboxylase-like" evidence="1">
    <location>
        <begin position="12"/>
        <end position="93"/>
    </location>
</feature>
<dbReference type="NCBIfam" id="TIGR00778">
    <property type="entry name" value="ahpD_dom"/>
    <property type="match status" value="1"/>
</dbReference>
<dbReference type="InterPro" id="IPR004675">
    <property type="entry name" value="AhpD_core"/>
</dbReference>
<dbReference type="STRING" id="595536.GCA_000178815_03623"/>
<gene>
    <name evidence="2" type="ORF">CQW49_07645</name>
</gene>
<dbReference type="EMBL" id="CP023737">
    <property type="protein sequence ID" value="ATQ70278.1"/>
    <property type="molecule type" value="Genomic_DNA"/>
</dbReference>
<dbReference type="InterPro" id="IPR003779">
    <property type="entry name" value="CMD-like"/>
</dbReference>
<dbReference type="Gene3D" id="1.20.1290.10">
    <property type="entry name" value="AhpD-like"/>
    <property type="match status" value="1"/>
</dbReference>
<dbReference type="PANTHER" id="PTHR34846">
    <property type="entry name" value="4-CARBOXYMUCONOLACTONE DECARBOXYLASE FAMILY PROTEIN (AFU_ORTHOLOGUE AFUA_6G11590)"/>
    <property type="match status" value="1"/>
</dbReference>
<evidence type="ECO:0000313" key="2">
    <source>
        <dbReference type="EMBL" id="ATQ70278.1"/>
    </source>
</evidence>
<dbReference type="SUPFAM" id="SSF69118">
    <property type="entry name" value="AhpD-like"/>
    <property type="match status" value="1"/>
</dbReference>
<proteinExistence type="predicted"/>
<dbReference type="PANTHER" id="PTHR34846:SF10">
    <property type="entry name" value="CYTOPLASMIC PROTEIN"/>
    <property type="match status" value="1"/>
</dbReference>
<name>A0A2D2D5J3_METT3</name>
<dbReference type="InterPro" id="IPR029032">
    <property type="entry name" value="AhpD-like"/>
</dbReference>
<dbReference type="RefSeq" id="WP_003611133.1">
    <property type="nucleotide sequence ID" value="NZ_ADVE02000001.1"/>
</dbReference>
<accession>A0A2D2D5J3</accession>
<evidence type="ECO:0000313" key="3">
    <source>
        <dbReference type="Proteomes" id="UP000230709"/>
    </source>
</evidence>
<dbReference type="Pfam" id="PF02627">
    <property type="entry name" value="CMD"/>
    <property type="match status" value="1"/>
</dbReference>